<accession>A0AAP0D3M6</accession>
<feature type="domain" description="RING-type" evidence="4">
    <location>
        <begin position="516"/>
        <end position="557"/>
    </location>
</feature>
<evidence type="ECO:0000256" key="3">
    <source>
        <dbReference type="SAM" id="Phobius"/>
    </source>
</evidence>
<feature type="transmembrane region" description="Helical" evidence="3">
    <location>
        <begin position="382"/>
        <end position="403"/>
    </location>
</feature>
<dbReference type="Proteomes" id="UP001408789">
    <property type="component" value="Unassembled WGS sequence"/>
</dbReference>
<keyword evidence="1" id="KW-0479">Metal-binding</keyword>
<protein>
    <recommendedName>
        <fullName evidence="4">RING-type domain-containing protein</fullName>
    </recommendedName>
</protein>
<dbReference type="Pfam" id="PF13639">
    <property type="entry name" value="zf-RING_2"/>
    <property type="match status" value="1"/>
</dbReference>
<dbReference type="PANTHER" id="PTHR46225">
    <property type="entry name" value="C3H4 TYPE ZINC FINGER PROTEIN"/>
    <property type="match status" value="1"/>
</dbReference>
<dbReference type="InterPro" id="IPR001841">
    <property type="entry name" value="Znf_RING"/>
</dbReference>
<feature type="region of interest" description="Disordered" evidence="2">
    <location>
        <begin position="33"/>
        <end position="52"/>
    </location>
</feature>
<dbReference type="PANTHER" id="PTHR46225:SF27">
    <property type="entry name" value="ZINC FINGER, RING_FYVE_PHD-TYPE-RELATED"/>
    <property type="match status" value="1"/>
</dbReference>
<sequence>MERAESRNDSEHVIDITSSNEASSYRSIVDRPVNQSNLSQNEDPPSTSVTTSAANVGISRNTSFSSHGQRSPLNSGYWICTEVFMVVSQIIAAIVVLSFSRHEHPEAPLFTWVVGYASGCVATLPLLFWRFYNSNRLSDQDTAQPGQSSTPSRLLATRFLTDVLLSASNEASSYRSIVDRPVNQSNLSQNEDPPSSSVTTSAANVGISRNTSFSSHGQRSPLNSGYWICTEVFMVVSQIIAAIVVLSFSRHEHPEAPLFTWVVGYASGCVAALPLLFWRFYNSNRLSDQDTAQPGQSSTPSRLLATRFLTDVLLSASDQASSIWSPMPPVVMWYHHGRIMSRLNPFFPQRWQILSIASSLMVIGFVKLNPMSRTRFKVFIEYFKMGLDCFFAVWFVVGNVWIFGGRSSLSDAPNLYRLCIVFLTLSCLGYAMPFILCATVCCCLPCIISVMGFREEQTHNRGATTESINSLPTYKFKVKKHKQSNDKKTDFIACEGGVVAAGTEKEHVISGEDAVCCICLGKYVNNDELRELHCLHFFHKVCVDKWLKINASCPLCKSQVGDCVSSSQTEVTAINVS</sequence>
<reference evidence="5 6" key="1">
    <citation type="submission" date="2024-04" db="EMBL/GenBank/DDBJ databases">
        <title>The reference genome of an endangered Asteraceae, Deinandra increscens subsp. villosa, native to the Central Coast of California.</title>
        <authorList>
            <person name="Guilliams M."/>
            <person name="Hasenstab-Lehman K."/>
            <person name="Meyer R."/>
            <person name="Mcevoy S."/>
        </authorList>
    </citation>
    <scope>NUCLEOTIDE SEQUENCE [LARGE SCALE GENOMIC DNA]</scope>
    <source>
        <tissue evidence="5">Leaf</tissue>
    </source>
</reference>
<feature type="transmembrane region" description="Helical" evidence="3">
    <location>
        <begin position="258"/>
        <end position="281"/>
    </location>
</feature>
<keyword evidence="1" id="KW-0862">Zinc</keyword>
<feature type="region of interest" description="Disordered" evidence="2">
    <location>
        <begin position="1"/>
        <end position="27"/>
    </location>
</feature>
<feature type="transmembrane region" description="Helical" evidence="3">
    <location>
        <begin position="225"/>
        <end position="246"/>
    </location>
</feature>
<keyword evidence="1" id="KW-0863">Zinc-finger</keyword>
<dbReference type="PROSITE" id="PS50089">
    <property type="entry name" value="ZF_RING_2"/>
    <property type="match status" value="1"/>
</dbReference>
<feature type="transmembrane region" description="Helical" evidence="3">
    <location>
        <begin position="76"/>
        <end position="97"/>
    </location>
</feature>
<keyword evidence="3" id="KW-1133">Transmembrane helix</keyword>
<dbReference type="AlphaFoldDB" id="A0AAP0D3M6"/>
<evidence type="ECO:0000313" key="5">
    <source>
        <dbReference type="EMBL" id="KAK9065525.1"/>
    </source>
</evidence>
<evidence type="ECO:0000256" key="1">
    <source>
        <dbReference type="PROSITE-ProRule" id="PRU00175"/>
    </source>
</evidence>
<feature type="compositionally biased region" description="Polar residues" evidence="2">
    <location>
        <begin position="16"/>
        <end position="26"/>
    </location>
</feature>
<dbReference type="Gene3D" id="3.30.40.10">
    <property type="entry name" value="Zinc/RING finger domain, C3HC4 (zinc finger)"/>
    <property type="match status" value="1"/>
</dbReference>
<keyword evidence="6" id="KW-1185">Reference proteome</keyword>
<dbReference type="EMBL" id="JBCNJP010000016">
    <property type="protein sequence ID" value="KAK9065525.1"/>
    <property type="molecule type" value="Genomic_DNA"/>
</dbReference>
<evidence type="ECO:0000256" key="2">
    <source>
        <dbReference type="SAM" id="MobiDB-lite"/>
    </source>
</evidence>
<dbReference type="SMART" id="SM00184">
    <property type="entry name" value="RING"/>
    <property type="match status" value="1"/>
</dbReference>
<name>A0AAP0D3M6_9ASTR</name>
<dbReference type="SUPFAM" id="SSF57850">
    <property type="entry name" value="RING/U-box"/>
    <property type="match status" value="1"/>
</dbReference>
<dbReference type="GO" id="GO:0008270">
    <property type="term" value="F:zinc ion binding"/>
    <property type="evidence" value="ECO:0007669"/>
    <property type="project" value="UniProtKB-KW"/>
</dbReference>
<evidence type="ECO:0000313" key="6">
    <source>
        <dbReference type="Proteomes" id="UP001408789"/>
    </source>
</evidence>
<keyword evidence="3" id="KW-0812">Transmembrane</keyword>
<dbReference type="InterPro" id="IPR013083">
    <property type="entry name" value="Znf_RING/FYVE/PHD"/>
</dbReference>
<evidence type="ECO:0000259" key="4">
    <source>
        <dbReference type="PROSITE" id="PS50089"/>
    </source>
</evidence>
<gene>
    <name evidence="5" type="ORF">SSX86_014926</name>
</gene>
<feature type="transmembrane region" description="Helical" evidence="3">
    <location>
        <begin position="415"/>
        <end position="448"/>
    </location>
</feature>
<proteinExistence type="predicted"/>
<organism evidence="5 6">
    <name type="scientific">Deinandra increscens subsp. villosa</name>
    <dbReference type="NCBI Taxonomy" id="3103831"/>
    <lineage>
        <taxon>Eukaryota</taxon>
        <taxon>Viridiplantae</taxon>
        <taxon>Streptophyta</taxon>
        <taxon>Embryophyta</taxon>
        <taxon>Tracheophyta</taxon>
        <taxon>Spermatophyta</taxon>
        <taxon>Magnoliopsida</taxon>
        <taxon>eudicotyledons</taxon>
        <taxon>Gunneridae</taxon>
        <taxon>Pentapetalae</taxon>
        <taxon>asterids</taxon>
        <taxon>campanulids</taxon>
        <taxon>Asterales</taxon>
        <taxon>Asteraceae</taxon>
        <taxon>Asteroideae</taxon>
        <taxon>Heliantheae alliance</taxon>
        <taxon>Madieae</taxon>
        <taxon>Madiinae</taxon>
        <taxon>Deinandra</taxon>
    </lineage>
</organism>
<feature type="compositionally biased region" description="Basic and acidic residues" evidence="2">
    <location>
        <begin position="1"/>
        <end position="14"/>
    </location>
</feature>
<feature type="transmembrane region" description="Helical" evidence="3">
    <location>
        <begin position="109"/>
        <end position="132"/>
    </location>
</feature>
<comment type="caution">
    <text evidence="5">The sequence shown here is derived from an EMBL/GenBank/DDBJ whole genome shotgun (WGS) entry which is preliminary data.</text>
</comment>
<keyword evidence="3" id="KW-0472">Membrane</keyword>